<dbReference type="FunFam" id="1.20.1250.20:FF:000225">
    <property type="entry name" value="Solute carrier family 19 member 1"/>
    <property type="match status" value="1"/>
</dbReference>
<accession>A0AA88N3U6</accession>
<evidence type="ECO:0000313" key="9">
    <source>
        <dbReference type="EMBL" id="KAK2847065.1"/>
    </source>
</evidence>
<feature type="transmembrane region" description="Helical" evidence="8">
    <location>
        <begin position="331"/>
        <end position="353"/>
    </location>
</feature>
<feature type="transmembrane region" description="Helical" evidence="8">
    <location>
        <begin position="301"/>
        <end position="319"/>
    </location>
</feature>
<evidence type="ECO:0000256" key="8">
    <source>
        <dbReference type="SAM" id="Phobius"/>
    </source>
</evidence>
<evidence type="ECO:0000256" key="6">
    <source>
        <dbReference type="ARBA" id="ARBA00023136"/>
    </source>
</evidence>
<dbReference type="InterPro" id="IPR002666">
    <property type="entry name" value="Folate_carrier"/>
</dbReference>
<dbReference type="PANTHER" id="PTHR10686:SF38">
    <property type="entry name" value="THIAMINE TRANSPORTER 2 ISOFORM X1"/>
    <property type="match status" value="1"/>
</dbReference>
<sequence length="468" mass="51655">MGCWTSSSWEYPTIVLSLYGFLANCRVAEPFLTPYLIGPHKNISGDVVTNYLFPIWTYSYLAFLLPVFLLTDFLRYKPLIVLQGLFLVTNYTLLCFAPGLPAMIFLQVNYAVVTSTEVGYFSYIYSVIPAEKYQRATGYLRSAMLAGYTFGAGLGQVLVSLAGLDYFYINTITLGIVSMAFLVSFLLPMPQRSMFFKGKTSAAVGAQRAEEPVMDKDGTGAGKAKTEHNGSTSWCSRKNLASAGRLLWKSFRESYSSRHLIYWSLWWALATSGYVQVFNYIQLMWDHIEPSATSSIYNGGVEAVCSLVGAVAAFSVGYIKVTWAVWGELALGLFSAVGAGAVYLMALTSSIWACYAGYVIFKSCYMFLITITTFQIASNLSMECYALTFGINTFVALSLQTIITAIVVDEAALGLNIATQFIVYGSYYAVISVVFLTRGTYTACVNYHSRPGQKEANRSSQVISSERF</sequence>
<evidence type="ECO:0000256" key="5">
    <source>
        <dbReference type="ARBA" id="ARBA00022989"/>
    </source>
</evidence>
<keyword evidence="6 7" id="KW-0472">Membrane</keyword>
<evidence type="ECO:0000256" key="3">
    <source>
        <dbReference type="ARBA" id="ARBA00022448"/>
    </source>
</evidence>
<gene>
    <name evidence="9" type="ORF">Q5P01_010064</name>
</gene>
<evidence type="ECO:0000256" key="2">
    <source>
        <dbReference type="ARBA" id="ARBA00005773"/>
    </source>
</evidence>
<dbReference type="NCBIfam" id="TIGR00806">
    <property type="entry name" value="rfc"/>
    <property type="match status" value="1"/>
</dbReference>
<evidence type="ECO:0000256" key="1">
    <source>
        <dbReference type="ARBA" id="ARBA00004141"/>
    </source>
</evidence>
<feature type="transmembrane region" description="Helical" evidence="8">
    <location>
        <begin position="359"/>
        <end position="377"/>
    </location>
</feature>
<feature type="transmembrane region" description="Helical" evidence="8">
    <location>
        <begin position="384"/>
        <end position="407"/>
    </location>
</feature>
<keyword evidence="5 8" id="KW-1133">Transmembrane helix</keyword>
<proteinExistence type="inferred from homology"/>
<feature type="transmembrane region" description="Helical" evidence="8">
    <location>
        <begin position="140"/>
        <end position="161"/>
    </location>
</feature>
<dbReference type="SUPFAM" id="SSF103473">
    <property type="entry name" value="MFS general substrate transporter"/>
    <property type="match status" value="1"/>
</dbReference>
<evidence type="ECO:0008006" key="11">
    <source>
        <dbReference type="Google" id="ProtNLM"/>
    </source>
</evidence>
<feature type="transmembrane region" description="Helical" evidence="8">
    <location>
        <begin position="413"/>
        <end position="436"/>
    </location>
</feature>
<feature type="transmembrane region" description="Helical" evidence="8">
    <location>
        <begin position="167"/>
        <end position="187"/>
    </location>
</feature>
<keyword evidence="3 7" id="KW-0813">Transport</keyword>
<comment type="subcellular location">
    <subcellularLocation>
        <location evidence="1 7">Membrane</location>
        <topology evidence="1 7">Multi-pass membrane protein</topology>
    </subcellularLocation>
</comment>
<evidence type="ECO:0000256" key="7">
    <source>
        <dbReference type="PIRNR" id="PIRNR028739"/>
    </source>
</evidence>
<dbReference type="AlphaFoldDB" id="A0AA88N3U6"/>
<dbReference type="PIRSF" id="PIRSF028739">
    <property type="entry name" value="Folate_carrier"/>
    <property type="match status" value="1"/>
</dbReference>
<evidence type="ECO:0000313" key="10">
    <source>
        <dbReference type="Proteomes" id="UP001187415"/>
    </source>
</evidence>
<feature type="transmembrane region" description="Helical" evidence="8">
    <location>
        <begin position="81"/>
        <end position="104"/>
    </location>
</feature>
<dbReference type="PANTHER" id="PTHR10686">
    <property type="entry name" value="FOLATE TRANSPORTER"/>
    <property type="match status" value="1"/>
</dbReference>
<keyword evidence="10" id="KW-1185">Reference proteome</keyword>
<dbReference type="Gene3D" id="1.20.1250.20">
    <property type="entry name" value="MFS general substrate transporter like domains"/>
    <property type="match status" value="1"/>
</dbReference>
<feature type="transmembrane region" description="Helical" evidence="8">
    <location>
        <begin position="110"/>
        <end position="128"/>
    </location>
</feature>
<dbReference type="InterPro" id="IPR036259">
    <property type="entry name" value="MFS_trans_sf"/>
</dbReference>
<protein>
    <recommendedName>
        <fullName evidence="11">Solute carrier family 19 member 3b</fullName>
    </recommendedName>
</protein>
<dbReference type="GO" id="GO:0005886">
    <property type="term" value="C:plasma membrane"/>
    <property type="evidence" value="ECO:0007669"/>
    <property type="project" value="UniProtKB-UniRule"/>
</dbReference>
<dbReference type="EMBL" id="JAUPFM010000007">
    <property type="protein sequence ID" value="KAK2847065.1"/>
    <property type="molecule type" value="Genomic_DNA"/>
</dbReference>
<keyword evidence="4 8" id="KW-0812">Transmembrane</keyword>
<reference evidence="9" key="1">
    <citation type="submission" date="2023-07" db="EMBL/GenBank/DDBJ databases">
        <title>Chromosome-level Genome Assembly of Striped Snakehead (Channa striata).</title>
        <authorList>
            <person name="Liu H."/>
        </authorList>
    </citation>
    <scope>NUCLEOTIDE SEQUENCE</scope>
    <source>
        <strain evidence="9">Gz</strain>
        <tissue evidence="9">Muscle</tissue>
    </source>
</reference>
<dbReference type="GO" id="GO:0090482">
    <property type="term" value="F:vitamin transmembrane transporter activity"/>
    <property type="evidence" value="ECO:0007669"/>
    <property type="project" value="InterPro"/>
</dbReference>
<evidence type="ECO:0000256" key="4">
    <source>
        <dbReference type="ARBA" id="ARBA00022692"/>
    </source>
</evidence>
<feature type="transmembrane region" description="Helical" evidence="8">
    <location>
        <begin position="55"/>
        <end position="74"/>
    </location>
</feature>
<feature type="transmembrane region" description="Helical" evidence="8">
    <location>
        <begin position="260"/>
        <end position="281"/>
    </location>
</feature>
<dbReference type="Proteomes" id="UP001187415">
    <property type="component" value="Unassembled WGS sequence"/>
</dbReference>
<dbReference type="Pfam" id="PF01770">
    <property type="entry name" value="Folate_carrier"/>
    <property type="match status" value="1"/>
</dbReference>
<comment type="similarity">
    <text evidence="2 7">Belongs to the reduced folate carrier (RFC) transporter (TC 2.A.48) family.</text>
</comment>
<organism evidence="9 10">
    <name type="scientific">Channa striata</name>
    <name type="common">Snakehead murrel</name>
    <name type="synonym">Ophicephalus striatus</name>
    <dbReference type="NCBI Taxonomy" id="64152"/>
    <lineage>
        <taxon>Eukaryota</taxon>
        <taxon>Metazoa</taxon>
        <taxon>Chordata</taxon>
        <taxon>Craniata</taxon>
        <taxon>Vertebrata</taxon>
        <taxon>Euteleostomi</taxon>
        <taxon>Actinopterygii</taxon>
        <taxon>Neopterygii</taxon>
        <taxon>Teleostei</taxon>
        <taxon>Neoteleostei</taxon>
        <taxon>Acanthomorphata</taxon>
        <taxon>Anabantaria</taxon>
        <taxon>Anabantiformes</taxon>
        <taxon>Channoidei</taxon>
        <taxon>Channidae</taxon>
        <taxon>Channa</taxon>
    </lineage>
</organism>
<name>A0AA88N3U6_CHASR</name>
<comment type="caution">
    <text evidence="9">The sequence shown here is derived from an EMBL/GenBank/DDBJ whole genome shotgun (WGS) entry which is preliminary data.</text>
</comment>